<organism evidence="1 2">
    <name type="scientific">Steinernema carpocapsae</name>
    <name type="common">Entomopathogenic nematode</name>
    <dbReference type="NCBI Taxonomy" id="34508"/>
    <lineage>
        <taxon>Eukaryota</taxon>
        <taxon>Metazoa</taxon>
        <taxon>Ecdysozoa</taxon>
        <taxon>Nematoda</taxon>
        <taxon>Chromadorea</taxon>
        <taxon>Rhabditida</taxon>
        <taxon>Tylenchina</taxon>
        <taxon>Panagrolaimomorpha</taxon>
        <taxon>Strongyloidoidea</taxon>
        <taxon>Steinernematidae</taxon>
        <taxon>Steinernema</taxon>
    </lineage>
</organism>
<name>A0A4V6I759_STECR</name>
<dbReference type="Proteomes" id="UP000298663">
    <property type="component" value="Chromosome X"/>
</dbReference>
<dbReference type="AlphaFoldDB" id="A0A4V6I759"/>
<evidence type="ECO:0000313" key="2">
    <source>
        <dbReference type="Proteomes" id="UP000298663"/>
    </source>
</evidence>
<keyword evidence="2" id="KW-1185">Reference proteome</keyword>
<dbReference type="EMBL" id="AZBU02000001">
    <property type="protein sequence ID" value="TMS32803.1"/>
    <property type="molecule type" value="Genomic_DNA"/>
</dbReference>
<gene>
    <name evidence="1" type="ORF">L596_000604</name>
</gene>
<evidence type="ECO:0000313" key="1">
    <source>
        <dbReference type="EMBL" id="TMS32803.1"/>
    </source>
</evidence>
<reference evidence="1 2" key="2">
    <citation type="journal article" date="2019" name="G3 (Bethesda)">
        <title>Hybrid Assembly of the Genome of the Entomopathogenic Nematode Steinernema carpocapsae Identifies the X-Chromosome.</title>
        <authorList>
            <person name="Serra L."/>
            <person name="Macchietto M."/>
            <person name="Macias-Munoz A."/>
            <person name="McGill C.J."/>
            <person name="Rodriguez I.M."/>
            <person name="Rodriguez B."/>
            <person name="Murad R."/>
            <person name="Mortazavi A."/>
        </authorList>
    </citation>
    <scope>NUCLEOTIDE SEQUENCE [LARGE SCALE GENOMIC DNA]</scope>
    <source>
        <strain evidence="1 2">ALL</strain>
    </source>
</reference>
<protein>
    <submittedName>
        <fullName evidence="1">Uncharacterized protein</fullName>
    </submittedName>
</protein>
<accession>A0A4V6I759</accession>
<proteinExistence type="predicted"/>
<reference evidence="1 2" key="1">
    <citation type="journal article" date="2015" name="Genome Biol.">
        <title>Comparative genomics of Steinernema reveals deeply conserved gene regulatory networks.</title>
        <authorList>
            <person name="Dillman A.R."/>
            <person name="Macchietto M."/>
            <person name="Porter C.F."/>
            <person name="Rogers A."/>
            <person name="Williams B."/>
            <person name="Antoshechkin I."/>
            <person name="Lee M.M."/>
            <person name="Goodwin Z."/>
            <person name="Lu X."/>
            <person name="Lewis E.E."/>
            <person name="Goodrich-Blair H."/>
            <person name="Stock S.P."/>
            <person name="Adams B.J."/>
            <person name="Sternberg P.W."/>
            <person name="Mortazavi A."/>
        </authorList>
    </citation>
    <scope>NUCLEOTIDE SEQUENCE [LARGE SCALE GENOMIC DNA]</scope>
    <source>
        <strain evidence="1 2">ALL</strain>
    </source>
</reference>
<comment type="caution">
    <text evidence="1">The sequence shown here is derived from an EMBL/GenBank/DDBJ whole genome shotgun (WGS) entry which is preliminary data.</text>
</comment>
<sequence length="85" mass="9833">MSAKDGFWSNGKQIKTTERSRICRLPQNKGKIRSMRTQLINSVRSLESHQKPFWVCFHASILTTLELNLLEQGATTRFSKKRVLV</sequence>
<dbReference type="EMBL" id="CM016762">
    <property type="protein sequence ID" value="TMS32803.1"/>
    <property type="molecule type" value="Genomic_DNA"/>
</dbReference>